<dbReference type="GO" id="GO:0006012">
    <property type="term" value="P:galactose metabolic process"/>
    <property type="evidence" value="ECO:0007669"/>
    <property type="project" value="TreeGrafter"/>
</dbReference>
<proteinExistence type="predicted"/>
<dbReference type="PANTHER" id="PTHR10457:SF6">
    <property type="entry name" value="GALACTURONOKINASE"/>
    <property type="match status" value="1"/>
</dbReference>
<evidence type="ECO:0000256" key="1">
    <source>
        <dbReference type="ARBA" id="ARBA00022679"/>
    </source>
</evidence>
<dbReference type="SUPFAM" id="SSF55060">
    <property type="entry name" value="GHMP Kinase, C-terminal domain"/>
    <property type="match status" value="1"/>
</dbReference>
<evidence type="ECO:0000313" key="9">
    <source>
        <dbReference type="EMBL" id="KAG2272351.1"/>
    </source>
</evidence>
<evidence type="ECO:0000256" key="6">
    <source>
        <dbReference type="ARBA" id="ARBA00022842"/>
    </source>
</evidence>
<reference evidence="9 10" key="1">
    <citation type="submission" date="2020-02" db="EMBL/GenBank/DDBJ databases">
        <authorList>
            <person name="Ma Q."/>
            <person name="Huang Y."/>
            <person name="Song X."/>
            <person name="Pei D."/>
        </authorList>
    </citation>
    <scope>NUCLEOTIDE SEQUENCE [LARGE SCALE GENOMIC DNA]</scope>
    <source>
        <strain evidence="9">Sxm20200214</strain>
        <tissue evidence="9">Leaf</tissue>
    </source>
</reference>
<evidence type="ECO:0000259" key="8">
    <source>
        <dbReference type="Pfam" id="PF08544"/>
    </source>
</evidence>
<evidence type="ECO:0000256" key="4">
    <source>
        <dbReference type="ARBA" id="ARBA00022777"/>
    </source>
</evidence>
<dbReference type="InterPro" id="IPR036554">
    <property type="entry name" value="GHMP_kinase_C_sf"/>
</dbReference>
<dbReference type="FunFam" id="3.30.70.890:FF:000001">
    <property type="entry name" value="Galactokinase"/>
    <property type="match status" value="1"/>
</dbReference>
<keyword evidence="2" id="KW-0479">Metal-binding</keyword>
<evidence type="ECO:0000313" key="10">
    <source>
        <dbReference type="Proteomes" id="UP000886595"/>
    </source>
</evidence>
<gene>
    <name evidence="9" type="ORF">Bca52824_066906</name>
</gene>
<keyword evidence="6" id="KW-0460">Magnesium</keyword>
<evidence type="ECO:0000256" key="3">
    <source>
        <dbReference type="ARBA" id="ARBA00022741"/>
    </source>
</evidence>
<accession>A0A8X7QLP2</accession>
<keyword evidence="7" id="KW-0119">Carbohydrate metabolism</keyword>
<dbReference type="PANTHER" id="PTHR10457">
    <property type="entry name" value="MEVALONATE KINASE/GALACTOKINASE"/>
    <property type="match status" value="1"/>
</dbReference>
<keyword evidence="10" id="KW-1185">Reference proteome</keyword>
<dbReference type="GO" id="GO:0046872">
    <property type="term" value="F:metal ion binding"/>
    <property type="evidence" value="ECO:0007669"/>
    <property type="project" value="UniProtKB-KW"/>
</dbReference>
<evidence type="ECO:0000256" key="5">
    <source>
        <dbReference type="ARBA" id="ARBA00022840"/>
    </source>
</evidence>
<dbReference type="GO" id="GO:0047912">
    <property type="term" value="F:galacturonokinase activity"/>
    <property type="evidence" value="ECO:0007669"/>
    <property type="project" value="TreeGrafter"/>
</dbReference>
<dbReference type="GO" id="GO:0005524">
    <property type="term" value="F:ATP binding"/>
    <property type="evidence" value="ECO:0007669"/>
    <property type="project" value="UniProtKB-KW"/>
</dbReference>
<keyword evidence="1" id="KW-0808">Transferase</keyword>
<dbReference type="Pfam" id="PF08544">
    <property type="entry name" value="GHMP_kinases_C"/>
    <property type="match status" value="1"/>
</dbReference>
<dbReference type="AlphaFoldDB" id="A0A8X7QLP2"/>
<dbReference type="Proteomes" id="UP000886595">
    <property type="component" value="Unassembled WGS sequence"/>
</dbReference>
<protein>
    <recommendedName>
        <fullName evidence="8">GHMP kinase C-terminal domain-containing protein</fullName>
    </recommendedName>
</protein>
<comment type="caution">
    <text evidence="9">The sequence shown here is derived from an EMBL/GenBank/DDBJ whole genome shotgun (WGS) entry which is preliminary data.</text>
</comment>
<keyword evidence="5" id="KW-0067">ATP-binding</keyword>
<feature type="domain" description="GHMP kinase C-terminal" evidence="8">
    <location>
        <begin position="105"/>
        <end position="182"/>
    </location>
</feature>
<dbReference type="EMBL" id="JAAMPC010000013">
    <property type="protein sequence ID" value="KAG2272351.1"/>
    <property type="molecule type" value="Genomic_DNA"/>
</dbReference>
<evidence type="ECO:0000256" key="2">
    <source>
        <dbReference type="ARBA" id="ARBA00022723"/>
    </source>
</evidence>
<keyword evidence="3" id="KW-0547">Nucleotide-binding</keyword>
<dbReference type="OrthoDB" id="275179at2759"/>
<evidence type="ECO:0000256" key="7">
    <source>
        <dbReference type="ARBA" id="ARBA00023277"/>
    </source>
</evidence>
<keyword evidence="4" id="KW-0418">Kinase</keyword>
<dbReference type="InterPro" id="IPR013750">
    <property type="entry name" value="GHMP_kinase_C_dom"/>
</dbReference>
<sequence>MQTMDHKLIQGPELEKPFRILLAFSGLRQALTTNPGYNLRVAECQEAAKVLLTASGNSELEPTLCNVEHAVYEAHKHELKPVLARRAEHYFSENMRVTKGLEAWATGNLEEFGKLISASGLSSIENYECGAEPLIQLYKILLKAPGVYGARFSGAGFRGCCVAFVDAEKAEEAASYVKDEYEKAQPEFAKKLNGGKPVLICEAGDSARVL</sequence>
<organism evidence="9 10">
    <name type="scientific">Brassica carinata</name>
    <name type="common">Ethiopian mustard</name>
    <name type="synonym">Abyssinian cabbage</name>
    <dbReference type="NCBI Taxonomy" id="52824"/>
    <lineage>
        <taxon>Eukaryota</taxon>
        <taxon>Viridiplantae</taxon>
        <taxon>Streptophyta</taxon>
        <taxon>Embryophyta</taxon>
        <taxon>Tracheophyta</taxon>
        <taxon>Spermatophyta</taxon>
        <taxon>Magnoliopsida</taxon>
        <taxon>eudicotyledons</taxon>
        <taxon>Gunneridae</taxon>
        <taxon>Pentapetalae</taxon>
        <taxon>rosids</taxon>
        <taxon>malvids</taxon>
        <taxon>Brassicales</taxon>
        <taxon>Brassicaceae</taxon>
        <taxon>Brassiceae</taxon>
        <taxon>Brassica</taxon>
    </lineage>
</organism>
<name>A0A8X7QLP2_BRACI</name>
<dbReference type="Gene3D" id="3.30.70.890">
    <property type="entry name" value="GHMP kinase, C-terminal domain"/>
    <property type="match status" value="1"/>
</dbReference>
<dbReference type="GO" id="GO:0005829">
    <property type="term" value="C:cytosol"/>
    <property type="evidence" value="ECO:0007669"/>
    <property type="project" value="TreeGrafter"/>
</dbReference>